<dbReference type="Proteomes" id="UP000596660">
    <property type="component" value="Unplaced"/>
</dbReference>
<dbReference type="PROSITE" id="PS50088">
    <property type="entry name" value="ANK_REPEAT"/>
    <property type="match status" value="1"/>
</dbReference>
<feature type="repeat" description="ANK" evidence="4">
    <location>
        <begin position="120"/>
        <end position="152"/>
    </location>
</feature>
<dbReference type="SUPFAM" id="SSF48403">
    <property type="entry name" value="Ankyrin repeat"/>
    <property type="match status" value="1"/>
</dbReference>
<dbReference type="PANTHER" id="PTHR24136:SF49">
    <property type="entry name" value="OS05G0124600 PROTEIN"/>
    <property type="match status" value="1"/>
</dbReference>
<dbReference type="InterPro" id="IPR036770">
    <property type="entry name" value="Ankyrin_rpt-contain_sf"/>
</dbReference>
<keyword evidence="2" id="KW-0677">Repeat</keyword>
<evidence type="ECO:0000313" key="5">
    <source>
        <dbReference type="EnsemblPlants" id="AUR62037189-RA:cds"/>
    </source>
</evidence>
<evidence type="ECO:0000256" key="1">
    <source>
        <dbReference type="ARBA" id="ARBA00005949"/>
    </source>
</evidence>
<dbReference type="PANTHER" id="PTHR24136">
    <property type="entry name" value="SOWAH (DROSOPHILA) HOMOLOG"/>
    <property type="match status" value="1"/>
</dbReference>
<protein>
    <submittedName>
        <fullName evidence="5">Uncharacterized protein</fullName>
    </submittedName>
</protein>
<dbReference type="GO" id="GO:0045732">
    <property type="term" value="P:positive regulation of protein catabolic process"/>
    <property type="evidence" value="ECO:0007669"/>
    <property type="project" value="TreeGrafter"/>
</dbReference>
<reference evidence="5" key="2">
    <citation type="submission" date="2021-03" db="UniProtKB">
        <authorList>
            <consortium name="EnsemblPlants"/>
        </authorList>
    </citation>
    <scope>IDENTIFICATION</scope>
</reference>
<evidence type="ECO:0000256" key="3">
    <source>
        <dbReference type="ARBA" id="ARBA00023043"/>
    </source>
</evidence>
<dbReference type="PROSITE" id="PS50297">
    <property type="entry name" value="ANK_REP_REGION"/>
    <property type="match status" value="1"/>
</dbReference>
<dbReference type="AlphaFoldDB" id="A0A803MYA9"/>
<evidence type="ECO:0000256" key="4">
    <source>
        <dbReference type="PROSITE-ProRule" id="PRU00023"/>
    </source>
</evidence>
<dbReference type="InterPro" id="IPR051573">
    <property type="entry name" value="Ankyrin-SOCS_box_domain"/>
</dbReference>
<reference evidence="5" key="1">
    <citation type="journal article" date="2017" name="Nature">
        <title>The genome of Chenopodium quinoa.</title>
        <authorList>
            <person name="Jarvis D.E."/>
            <person name="Ho Y.S."/>
            <person name="Lightfoot D.J."/>
            <person name="Schmoeckel S.M."/>
            <person name="Li B."/>
            <person name="Borm T.J.A."/>
            <person name="Ohyanagi H."/>
            <person name="Mineta K."/>
            <person name="Michell C.T."/>
            <person name="Saber N."/>
            <person name="Kharbatia N.M."/>
            <person name="Rupper R.R."/>
            <person name="Sharp A.R."/>
            <person name="Dally N."/>
            <person name="Boughton B.A."/>
            <person name="Woo Y.H."/>
            <person name="Gao G."/>
            <person name="Schijlen E.G.W.M."/>
            <person name="Guo X."/>
            <person name="Momin A.A."/>
            <person name="Negrao S."/>
            <person name="Al-Babili S."/>
            <person name="Gehring C."/>
            <person name="Roessner U."/>
            <person name="Jung C."/>
            <person name="Murphy K."/>
            <person name="Arold S.T."/>
            <person name="Gojobori T."/>
            <person name="van der Linden C.G."/>
            <person name="van Loo E.N."/>
            <person name="Jellen E.N."/>
            <person name="Maughan P.J."/>
            <person name="Tester M."/>
        </authorList>
    </citation>
    <scope>NUCLEOTIDE SEQUENCE [LARGE SCALE GENOMIC DNA]</scope>
    <source>
        <strain evidence="5">cv. PI 614886</strain>
    </source>
</reference>
<proteinExistence type="inferred from homology"/>
<name>A0A803MYA9_CHEQI</name>
<organism evidence="5 6">
    <name type="scientific">Chenopodium quinoa</name>
    <name type="common">Quinoa</name>
    <dbReference type="NCBI Taxonomy" id="63459"/>
    <lineage>
        <taxon>Eukaryota</taxon>
        <taxon>Viridiplantae</taxon>
        <taxon>Streptophyta</taxon>
        <taxon>Embryophyta</taxon>
        <taxon>Tracheophyta</taxon>
        <taxon>Spermatophyta</taxon>
        <taxon>Magnoliopsida</taxon>
        <taxon>eudicotyledons</taxon>
        <taxon>Gunneridae</taxon>
        <taxon>Pentapetalae</taxon>
        <taxon>Caryophyllales</taxon>
        <taxon>Chenopodiaceae</taxon>
        <taxon>Chenopodioideae</taxon>
        <taxon>Atripliceae</taxon>
        <taxon>Chenopodium</taxon>
    </lineage>
</organism>
<evidence type="ECO:0000256" key="2">
    <source>
        <dbReference type="ARBA" id="ARBA00022737"/>
    </source>
</evidence>
<evidence type="ECO:0000313" key="6">
    <source>
        <dbReference type="Proteomes" id="UP000596660"/>
    </source>
</evidence>
<dbReference type="InterPro" id="IPR002110">
    <property type="entry name" value="Ankyrin_rpt"/>
</dbReference>
<dbReference type="OMA" id="GANIECF"/>
<dbReference type="Gene3D" id="1.25.40.20">
    <property type="entry name" value="Ankyrin repeat-containing domain"/>
    <property type="match status" value="1"/>
</dbReference>
<keyword evidence="3 4" id="KW-0040">ANK repeat</keyword>
<dbReference type="GO" id="GO:0016567">
    <property type="term" value="P:protein ubiquitination"/>
    <property type="evidence" value="ECO:0007669"/>
    <property type="project" value="TreeGrafter"/>
</dbReference>
<comment type="similarity">
    <text evidence="1">Belongs to the ankyrin SOCS box (ASB) family.</text>
</comment>
<dbReference type="EnsemblPlants" id="AUR62037189-RA">
    <property type="protein sequence ID" value="AUR62037189-RA:cds"/>
    <property type="gene ID" value="AUR62037189"/>
</dbReference>
<dbReference type="Gramene" id="AUR62037189-RA">
    <property type="protein sequence ID" value="AUR62037189-RA:cds"/>
    <property type="gene ID" value="AUR62037189"/>
</dbReference>
<accession>A0A803MYA9</accession>
<sequence>EYFMSPESQFEDIKFNLGFDHSPSTLLEWADTFDLIPKLLEVEEAAFLVPYYNLLTEIKRLAGIDDKDQFASFLIANRELVQKYPPDKVLELICQHSAVACATALLESGLDVDINSVYDTVMSPLHMAAHNLSYGMTKVLLDHGADTQLKLDANGFGTPLSTALSAFNKLKYFEQGCTAENSILKLFYFFCLPELKEPLDTIRLLASHSHKVEDLCIALMNHGSAQTYAVLLLVAWDKLMVSSAEGGLETTPVGQHISRGLRNASYLHEICGFTCDKIIMERVVKNLTIAWHVVKTMSMTRGVLERYYHSTAEENLLMVVSAGFSGCNGD</sequence>
<keyword evidence="6" id="KW-1185">Reference proteome</keyword>